<dbReference type="EMBL" id="WUAV01000004">
    <property type="protein sequence ID" value="KAF1755935.1"/>
    <property type="molecule type" value="Genomic_DNA"/>
</dbReference>
<sequence>MALQQSSNQQSFIDQMSNNPTILYEKYLVFTELKTLANHAAEQRYMLNLNEVVRNPVIYANASEIGGEIGAKAVQNLKLAYRSSKDPESFISFLRTCLEFMKKMSVSFNWLFFQGAIEHMTNGKDVSQFKRLLKSGEWNLPEDVLMILGVFDEPLTTTPAITTTTIAPSTTEPPDNFVFEPLGEW</sequence>
<dbReference type="Proteomes" id="UP000483820">
    <property type="component" value="Chromosome IV"/>
</dbReference>
<dbReference type="KEGG" id="crq:GCK72_012388"/>
<proteinExistence type="predicted"/>
<evidence type="ECO:0000313" key="2">
    <source>
        <dbReference type="Proteomes" id="UP000483820"/>
    </source>
</evidence>
<dbReference type="AlphaFoldDB" id="A0A6A5GN12"/>
<comment type="caution">
    <text evidence="1">The sequence shown here is derived from an EMBL/GenBank/DDBJ whole genome shotgun (WGS) entry which is preliminary data.</text>
</comment>
<reference evidence="1 2" key="1">
    <citation type="submission" date="2019-12" db="EMBL/GenBank/DDBJ databases">
        <title>Chromosome-level assembly of the Caenorhabditis remanei genome.</title>
        <authorList>
            <person name="Teterina A.A."/>
            <person name="Willis J.H."/>
            <person name="Phillips P.C."/>
        </authorList>
    </citation>
    <scope>NUCLEOTIDE SEQUENCE [LARGE SCALE GENOMIC DNA]</scope>
    <source>
        <strain evidence="1 2">PX506</strain>
        <tissue evidence="1">Whole organism</tissue>
    </source>
</reference>
<protein>
    <submittedName>
        <fullName evidence="1">Uncharacterized protein</fullName>
    </submittedName>
</protein>
<organism evidence="1 2">
    <name type="scientific">Caenorhabditis remanei</name>
    <name type="common">Caenorhabditis vulgaris</name>
    <dbReference type="NCBI Taxonomy" id="31234"/>
    <lineage>
        <taxon>Eukaryota</taxon>
        <taxon>Metazoa</taxon>
        <taxon>Ecdysozoa</taxon>
        <taxon>Nematoda</taxon>
        <taxon>Chromadorea</taxon>
        <taxon>Rhabditida</taxon>
        <taxon>Rhabditina</taxon>
        <taxon>Rhabditomorpha</taxon>
        <taxon>Rhabditoidea</taxon>
        <taxon>Rhabditidae</taxon>
        <taxon>Peloderinae</taxon>
        <taxon>Caenorhabditis</taxon>
    </lineage>
</organism>
<dbReference type="GeneID" id="78775481"/>
<dbReference type="CTD" id="78775481"/>
<accession>A0A6A5GN12</accession>
<name>A0A6A5GN12_CAERE</name>
<gene>
    <name evidence="1" type="ORF">GCK72_012388</name>
</gene>
<dbReference type="RefSeq" id="XP_053583845.1">
    <property type="nucleotide sequence ID" value="XM_053729073.1"/>
</dbReference>
<evidence type="ECO:0000313" key="1">
    <source>
        <dbReference type="EMBL" id="KAF1755935.1"/>
    </source>
</evidence>